<dbReference type="PANTHER" id="PTHR33531">
    <property type="entry name" value="RUBRERYTHRIN SUBFAMILY"/>
    <property type="match status" value="1"/>
</dbReference>
<accession>A0A0C1QZE1</accession>
<dbReference type="Proteomes" id="UP000031433">
    <property type="component" value="Unassembled WGS sequence"/>
</dbReference>
<gene>
    <name evidence="2" type="ORF">SE37_13495</name>
</gene>
<protein>
    <submittedName>
        <fullName evidence="2">Ferritin</fullName>
    </submittedName>
</protein>
<dbReference type="GO" id="GO:0046872">
    <property type="term" value="F:metal ion binding"/>
    <property type="evidence" value="ECO:0007669"/>
    <property type="project" value="InterPro"/>
</dbReference>
<reference evidence="2 3" key="1">
    <citation type="submission" date="2015-01" db="EMBL/GenBank/DDBJ databases">
        <title>Genome sequence of the anaerobic bacterium Geobacter soli GSS01, a dissimilatory Fe(III) reducer from soil.</title>
        <authorList>
            <person name="Yang G."/>
            <person name="Zhou S."/>
        </authorList>
    </citation>
    <scope>NUCLEOTIDE SEQUENCE [LARGE SCALE GENOMIC DNA]</scope>
    <source>
        <strain evidence="2 3">GSS01</strain>
    </source>
</reference>
<feature type="domain" description="Rubrerythrin diiron-binding" evidence="1">
    <location>
        <begin position="8"/>
        <end position="142"/>
    </location>
</feature>
<evidence type="ECO:0000313" key="3">
    <source>
        <dbReference type="Proteomes" id="UP000031433"/>
    </source>
</evidence>
<dbReference type="CDD" id="cd01045">
    <property type="entry name" value="Ferritin_like_AB"/>
    <property type="match status" value="1"/>
</dbReference>
<dbReference type="RefSeq" id="WP_039647162.1">
    <property type="nucleotide sequence ID" value="NZ_JXBL01000001.1"/>
</dbReference>
<dbReference type="AlphaFoldDB" id="A0A0C1QZE1"/>
<dbReference type="InterPro" id="IPR003251">
    <property type="entry name" value="Rr_diiron-bd_dom"/>
</dbReference>
<dbReference type="InterPro" id="IPR012347">
    <property type="entry name" value="Ferritin-like"/>
</dbReference>
<proteinExistence type="predicted"/>
<name>A0A0C1QZE1_9BACT</name>
<sequence length="150" mass="17609">MEFATLEDIIRFAVQREETAYRLYKTAAEKATSIAARKMFEEMAHEEAGHKHAFENLNIEGAERYTFAERPDMKLAEYMVDLPFREDMDYPEILRYAMKTEESAYKLYMAASEMTDDPKLKRMLMVLADVEKGHKLKVEALYDEKVLTEM</sequence>
<dbReference type="GO" id="GO:0016491">
    <property type="term" value="F:oxidoreductase activity"/>
    <property type="evidence" value="ECO:0007669"/>
    <property type="project" value="InterPro"/>
</dbReference>
<dbReference type="Pfam" id="PF02915">
    <property type="entry name" value="Rubrerythrin"/>
    <property type="match status" value="1"/>
</dbReference>
<evidence type="ECO:0000313" key="2">
    <source>
        <dbReference type="EMBL" id="KIE43571.1"/>
    </source>
</evidence>
<evidence type="ECO:0000259" key="1">
    <source>
        <dbReference type="Pfam" id="PF02915"/>
    </source>
</evidence>
<dbReference type="InterPro" id="IPR009078">
    <property type="entry name" value="Ferritin-like_SF"/>
</dbReference>
<comment type="caution">
    <text evidence="2">The sequence shown here is derived from an EMBL/GenBank/DDBJ whole genome shotgun (WGS) entry which is preliminary data.</text>
</comment>
<organism evidence="2 3">
    <name type="scientific">Geobacter soli</name>
    <dbReference type="NCBI Taxonomy" id="1510391"/>
    <lineage>
        <taxon>Bacteria</taxon>
        <taxon>Pseudomonadati</taxon>
        <taxon>Thermodesulfobacteriota</taxon>
        <taxon>Desulfuromonadia</taxon>
        <taxon>Geobacterales</taxon>
        <taxon>Geobacteraceae</taxon>
        <taxon>Geobacter</taxon>
    </lineage>
</organism>
<keyword evidence="3" id="KW-1185">Reference proteome</keyword>
<dbReference type="Gene3D" id="1.20.1260.10">
    <property type="match status" value="1"/>
</dbReference>
<dbReference type="EMBL" id="JXBL01000001">
    <property type="protein sequence ID" value="KIE43571.1"/>
    <property type="molecule type" value="Genomic_DNA"/>
</dbReference>
<dbReference type="PANTHER" id="PTHR33531:SF10">
    <property type="entry name" value="BLR7895 PROTEIN"/>
    <property type="match status" value="1"/>
</dbReference>
<dbReference type="SUPFAM" id="SSF47240">
    <property type="entry name" value="Ferritin-like"/>
    <property type="match status" value="1"/>
</dbReference>